<reference evidence="1 2" key="1">
    <citation type="submission" date="2021-03" db="EMBL/GenBank/DDBJ databases">
        <title>Sequencing the genomes of 1000 actinobacteria strains.</title>
        <authorList>
            <person name="Klenk H.-P."/>
        </authorList>
    </citation>
    <scope>NUCLEOTIDE SEQUENCE [LARGE SCALE GENOMIC DNA]</scope>
    <source>
        <strain evidence="1 2">DSM 44580</strain>
    </source>
</reference>
<dbReference type="InterPro" id="IPR002347">
    <property type="entry name" value="SDR_fam"/>
</dbReference>
<organism evidence="1 2">
    <name type="scientific">Crossiella equi</name>
    <dbReference type="NCBI Taxonomy" id="130796"/>
    <lineage>
        <taxon>Bacteria</taxon>
        <taxon>Bacillati</taxon>
        <taxon>Actinomycetota</taxon>
        <taxon>Actinomycetes</taxon>
        <taxon>Pseudonocardiales</taxon>
        <taxon>Pseudonocardiaceae</taxon>
        <taxon>Crossiella</taxon>
    </lineage>
</organism>
<comment type="caution">
    <text evidence="1">The sequence shown here is derived from an EMBL/GenBank/DDBJ whole genome shotgun (WGS) entry which is preliminary data.</text>
</comment>
<dbReference type="Proteomes" id="UP001519363">
    <property type="component" value="Unassembled WGS sequence"/>
</dbReference>
<dbReference type="EMBL" id="JAGIOO010000001">
    <property type="protein sequence ID" value="MBP2472284.1"/>
    <property type="molecule type" value="Genomic_DNA"/>
</dbReference>
<keyword evidence="2" id="KW-1185">Reference proteome</keyword>
<accession>A0ABS5A7S9</accession>
<sequence>MSGQRVLITGAATGIGALAAVSLARAGHTVFASMRDPDGRNAAAARELRDRTADAASPVRIIELDVLYQESANRAATTMVELVGGIDVVVHNAAHLLFGITEAFSAEEVLRAYDVNTVGALRVNRAVLPHMRAAGSGLLLWNGSGVTRAIPPFLGPYSAAKAAFDAFAESVAWEVAVYGIETTILMPGVFTQGTAHFAKAAVPADRARTAEYDRVAPYLASSAEDTERLMVDGVSADPQIVADEIVRLVGLPRGSRPRRAVADGSDYGAEIVNGAAEELRLRLARRMGITELARLAVD</sequence>
<dbReference type="Pfam" id="PF00106">
    <property type="entry name" value="adh_short"/>
    <property type="match status" value="1"/>
</dbReference>
<dbReference type="PANTHER" id="PTHR43976:SF9">
    <property type="entry name" value="OXIDOREDUCTASE"/>
    <property type="match status" value="1"/>
</dbReference>
<name>A0ABS5A7S9_9PSEU</name>
<evidence type="ECO:0000313" key="1">
    <source>
        <dbReference type="EMBL" id="MBP2472284.1"/>
    </source>
</evidence>
<dbReference type="SUPFAM" id="SSF51735">
    <property type="entry name" value="NAD(P)-binding Rossmann-fold domains"/>
    <property type="match status" value="1"/>
</dbReference>
<protein>
    <submittedName>
        <fullName evidence="1">NAD(P)-dependent dehydrogenase (Short-subunit alcohol dehydrogenase family)</fullName>
    </submittedName>
</protein>
<dbReference type="InterPro" id="IPR051911">
    <property type="entry name" value="SDR_oxidoreductase"/>
</dbReference>
<proteinExistence type="predicted"/>
<dbReference type="PANTHER" id="PTHR43976">
    <property type="entry name" value="SHORT CHAIN DEHYDROGENASE"/>
    <property type="match status" value="1"/>
</dbReference>
<dbReference type="PRINTS" id="PR00081">
    <property type="entry name" value="GDHRDH"/>
</dbReference>
<evidence type="ECO:0000313" key="2">
    <source>
        <dbReference type="Proteomes" id="UP001519363"/>
    </source>
</evidence>
<dbReference type="RefSeq" id="WP_086781503.1">
    <property type="nucleotide sequence ID" value="NZ_JAGIOO010000001.1"/>
</dbReference>
<dbReference type="Gene3D" id="3.40.50.720">
    <property type="entry name" value="NAD(P)-binding Rossmann-like Domain"/>
    <property type="match status" value="1"/>
</dbReference>
<dbReference type="InterPro" id="IPR036291">
    <property type="entry name" value="NAD(P)-bd_dom_sf"/>
</dbReference>
<gene>
    <name evidence="1" type="ORF">JOF53_001156</name>
</gene>